<protein>
    <recommendedName>
        <fullName evidence="2">LysM domain-containing protein</fullName>
    </recommendedName>
</protein>
<feature type="compositionally biased region" description="Low complexity" evidence="1">
    <location>
        <begin position="325"/>
        <end position="340"/>
    </location>
</feature>
<feature type="compositionally biased region" description="Polar residues" evidence="1">
    <location>
        <begin position="783"/>
        <end position="792"/>
    </location>
</feature>
<dbReference type="Gene3D" id="3.10.350.10">
    <property type="entry name" value="LysM domain"/>
    <property type="match status" value="1"/>
</dbReference>
<gene>
    <name evidence="3" type="ORF">CXG81DRAFT_16409</name>
</gene>
<keyword evidence="4" id="KW-1185">Reference proteome</keyword>
<dbReference type="InterPro" id="IPR045030">
    <property type="entry name" value="LYSM1-4"/>
</dbReference>
<feature type="domain" description="LysM" evidence="2">
    <location>
        <begin position="136"/>
        <end position="180"/>
    </location>
</feature>
<dbReference type="Proteomes" id="UP000274922">
    <property type="component" value="Unassembled WGS sequence"/>
</dbReference>
<dbReference type="InterPro" id="IPR036779">
    <property type="entry name" value="LysM_dom_sf"/>
</dbReference>
<dbReference type="PROSITE" id="PS51782">
    <property type="entry name" value="LYSM"/>
    <property type="match status" value="1"/>
</dbReference>
<dbReference type="InterPro" id="IPR018392">
    <property type="entry name" value="LysM"/>
</dbReference>
<sequence length="802" mass="80707">MAAMSFPQYPTGLTADAARLGYAGKAGIRAADAANPAKAALCHVSPRARAGPGTTTPLRIPPASAAGRAVHTPERAPAAAPVRHALSPISAAGATAQPAKHAFGGSLLAYGGPTSASSASSAATSGALEDAPHGTLQHTLRPNETLASLAITYAVPIAVLRRYNALWTEDALFLRRHITVPVNPDAPAFAEQRREAIRRHCVAHHHHGHGRKCGYDHIEDDVHGTALGAAAAAAAVGRYPEALMGTLGLTGCEATRDRDHHRGAANAPWVSGWVAEVSEATAALDHPLNPEDEDDDAPARGAETDAEPDAAESLLTGMAAALSLEAASARSPSPGASPAPCGEVASGPQGLEAMLRRVDTEIATAMAATAHYARRHLSPPAGAAASAALTAAPVIPSAEPDAHHHAGSAAFWQTPYLPRTSLDSSDGSNITGASGTTAGSSLPDSGATPTLESSLSWALDTTDTGIDRFDDRGDPDVLGADGAVAGASSTHHAWLNTPSLGFLGSVIHPAEQSIIDNTVAWAEDAPTATLAEPAAAQAAAMARDASPSAKILSPLPRTHCPSPLVLGAPSPLLSLSPSPSRPSTVQRRVRVVNHAAAHAASLASLAPAHVVFAMGPALASPGATATPSPPPPPAATPARPSSARSWDGLMRRASRLTRSAVASVAGSAPASTASSARDIRGASAASLVESSPSAAAASPATSTTTTTTAASDRAHGSPIPRVSIQTASFFITADTAVPTAAPPTLAPPTTLGAAAGVLRAPPTAVTRHTVVNLMASVGKTGPATRSSGTTSPRADWVPLQKM</sequence>
<feature type="region of interest" description="Disordered" evidence="1">
    <location>
        <begin position="422"/>
        <end position="456"/>
    </location>
</feature>
<feature type="compositionally biased region" description="Low complexity" evidence="1">
    <location>
        <begin position="689"/>
        <end position="711"/>
    </location>
</feature>
<dbReference type="PANTHER" id="PTHR20932:SF8">
    <property type="entry name" value="LD22649P"/>
    <property type="match status" value="1"/>
</dbReference>
<dbReference type="OrthoDB" id="2107166at2759"/>
<evidence type="ECO:0000256" key="1">
    <source>
        <dbReference type="SAM" id="MobiDB-lite"/>
    </source>
</evidence>
<evidence type="ECO:0000313" key="4">
    <source>
        <dbReference type="Proteomes" id="UP000274922"/>
    </source>
</evidence>
<dbReference type="AlphaFoldDB" id="A0A4P9XEX9"/>
<evidence type="ECO:0000313" key="3">
    <source>
        <dbReference type="EMBL" id="RKP04125.1"/>
    </source>
</evidence>
<feature type="region of interest" description="Disordered" evidence="1">
    <location>
        <begin position="689"/>
        <end position="719"/>
    </location>
</feature>
<evidence type="ECO:0000259" key="2">
    <source>
        <dbReference type="PROSITE" id="PS51782"/>
    </source>
</evidence>
<feature type="region of interest" description="Disordered" evidence="1">
    <location>
        <begin position="778"/>
        <end position="802"/>
    </location>
</feature>
<name>A0A4P9XEX9_9FUNG</name>
<organism evidence="3 4">
    <name type="scientific">Caulochytrium protostelioides</name>
    <dbReference type="NCBI Taxonomy" id="1555241"/>
    <lineage>
        <taxon>Eukaryota</taxon>
        <taxon>Fungi</taxon>
        <taxon>Fungi incertae sedis</taxon>
        <taxon>Chytridiomycota</taxon>
        <taxon>Chytridiomycota incertae sedis</taxon>
        <taxon>Chytridiomycetes</taxon>
        <taxon>Caulochytriales</taxon>
        <taxon>Caulochytriaceae</taxon>
        <taxon>Caulochytrium</taxon>
    </lineage>
</organism>
<feature type="region of interest" description="Disordered" evidence="1">
    <location>
        <begin position="621"/>
        <end position="646"/>
    </location>
</feature>
<dbReference type="PANTHER" id="PTHR20932">
    <property type="entry name" value="LYSM AND PUTATIVE PEPTIDOGLYCAN-BINDING DOMAIN-CONTAINING PROTEIN"/>
    <property type="match status" value="1"/>
</dbReference>
<feature type="compositionally biased region" description="Low complexity" evidence="1">
    <location>
        <begin position="636"/>
        <end position="645"/>
    </location>
</feature>
<proteinExistence type="predicted"/>
<feature type="region of interest" description="Disordered" evidence="1">
    <location>
        <begin position="283"/>
        <end position="308"/>
    </location>
</feature>
<reference evidence="4" key="1">
    <citation type="journal article" date="2018" name="Nat. Microbiol.">
        <title>Leveraging single-cell genomics to expand the fungal tree of life.</title>
        <authorList>
            <person name="Ahrendt S.R."/>
            <person name="Quandt C.A."/>
            <person name="Ciobanu D."/>
            <person name="Clum A."/>
            <person name="Salamov A."/>
            <person name="Andreopoulos B."/>
            <person name="Cheng J.F."/>
            <person name="Woyke T."/>
            <person name="Pelin A."/>
            <person name="Henrissat B."/>
            <person name="Reynolds N.K."/>
            <person name="Benny G.L."/>
            <person name="Smith M.E."/>
            <person name="James T.Y."/>
            <person name="Grigoriev I.V."/>
        </authorList>
    </citation>
    <scope>NUCLEOTIDE SEQUENCE [LARGE SCALE GENOMIC DNA]</scope>
    <source>
        <strain evidence="4">ATCC 52028</strain>
    </source>
</reference>
<feature type="region of interest" description="Disordered" evidence="1">
    <location>
        <begin position="325"/>
        <end position="347"/>
    </location>
</feature>
<accession>A0A4P9XEX9</accession>
<feature type="region of interest" description="Disordered" evidence="1">
    <location>
        <begin position="47"/>
        <end position="81"/>
    </location>
</feature>
<dbReference type="EMBL" id="ML014113">
    <property type="protein sequence ID" value="RKP04125.1"/>
    <property type="molecule type" value="Genomic_DNA"/>
</dbReference>